<gene>
    <name evidence="1" type="ORF">PHYPA_005963</name>
</gene>
<reference evidence="1 3" key="2">
    <citation type="journal article" date="2018" name="Plant J.">
        <title>The Physcomitrella patens chromosome-scale assembly reveals moss genome structure and evolution.</title>
        <authorList>
            <person name="Lang D."/>
            <person name="Ullrich K.K."/>
            <person name="Murat F."/>
            <person name="Fuchs J."/>
            <person name="Jenkins J."/>
            <person name="Haas F.B."/>
            <person name="Piednoel M."/>
            <person name="Gundlach H."/>
            <person name="Van Bel M."/>
            <person name="Meyberg R."/>
            <person name="Vives C."/>
            <person name="Morata J."/>
            <person name="Symeonidi A."/>
            <person name="Hiss M."/>
            <person name="Muchero W."/>
            <person name="Kamisugi Y."/>
            <person name="Saleh O."/>
            <person name="Blanc G."/>
            <person name="Decker E.L."/>
            <person name="van Gessel N."/>
            <person name="Grimwood J."/>
            <person name="Hayes R.D."/>
            <person name="Graham S.W."/>
            <person name="Gunter L.E."/>
            <person name="McDaniel S.F."/>
            <person name="Hoernstein S.N.W."/>
            <person name="Larsson A."/>
            <person name="Li F.W."/>
            <person name="Perroud P.F."/>
            <person name="Phillips J."/>
            <person name="Ranjan P."/>
            <person name="Rokshar D.S."/>
            <person name="Rothfels C.J."/>
            <person name="Schneider L."/>
            <person name="Shu S."/>
            <person name="Stevenson D.W."/>
            <person name="Thummler F."/>
            <person name="Tillich M."/>
            <person name="Villarreal Aguilar J.C."/>
            <person name="Widiez T."/>
            <person name="Wong G.K."/>
            <person name="Wymore A."/>
            <person name="Zhang Y."/>
            <person name="Zimmer A.D."/>
            <person name="Quatrano R.S."/>
            <person name="Mayer K.F.X."/>
            <person name="Goodstein D."/>
            <person name="Casacuberta J.M."/>
            <person name="Vandepoele K."/>
            <person name="Reski R."/>
            <person name="Cuming A.C."/>
            <person name="Tuskan G.A."/>
            <person name="Maumus F."/>
            <person name="Salse J."/>
            <person name="Schmutz J."/>
            <person name="Rensing S.A."/>
        </authorList>
    </citation>
    <scope>NUCLEOTIDE SEQUENCE [LARGE SCALE GENOMIC DNA]</scope>
    <source>
        <strain evidence="2 3">cv. Gransden 2004</strain>
    </source>
</reference>
<reference evidence="2" key="3">
    <citation type="submission" date="2020-12" db="UniProtKB">
        <authorList>
            <consortium name="EnsemblPlants"/>
        </authorList>
    </citation>
    <scope>IDENTIFICATION</scope>
</reference>
<sequence length="52" mass="6151">MIRSAESFLSLCYFSFLGNRMLYDFTIGIMRQSRCSDDDRRCELTHAFSLVF</sequence>
<protein>
    <submittedName>
        <fullName evidence="1 2">Uncharacterized protein</fullName>
    </submittedName>
</protein>
<keyword evidence="3" id="KW-1185">Reference proteome</keyword>
<dbReference type="PaxDb" id="3218-PP1S146_100V6.1"/>
<organism evidence="1">
    <name type="scientific">Physcomitrium patens</name>
    <name type="common">Spreading-leaved earth moss</name>
    <name type="synonym">Physcomitrella patens</name>
    <dbReference type="NCBI Taxonomy" id="3218"/>
    <lineage>
        <taxon>Eukaryota</taxon>
        <taxon>Viridiplantae</taxon>
        <taxon>Streptophyta</taxon>
        <taxon>Embryophyta</taxon>
        <taxon>Bryophyta</taxon>
        <taxon>Bryophytina</taxon>
        <taxon>Bryopsida</taxon>
        <taxon>Funariidae</taxon>
        <taxon>Funariales</taxon>
        <taxon>Funariaceae</taxon>
        <taxon>Physcomitrium</taxon>
    </lineage>
</organism>
<name>A0A2K1KMR4_PHYPA</name>
<dbReference type="InParanoid" id="A0A2K1KMR4"/>
<proteinExistence type="predicted"/>
<dbReference type="Gramene" id="Pp3c4_8580V3.1">
    <property type="protein sequence ID" value="PAC:32922158.CDS.1"/>
    <property type="gene ID" value="Pp3c4_8580"/>
</dbReference>
<evidence type="ECO:0000313" key="3">
    <source>
        <dbReference type="Proteomes" id="UP000006727"/>
    </source>
</evidence>
<dbReference type="EnsemblPlants" id="Pp3c4_8580V3.1">
    <property type="protein sequence ID" value="PAC:32922158.CDS.1"/>
    <property type="gene ID" value="Pp3c4_8580"/>
</dbReference>
<dbReference type="EMBL" id="ABEU02000004">
    <property type="protein sequence ID" value="PNR55070.1"/>
    <property type="molecule type" value="Genomic_DNA"/>
</dbReference>
<reference evidence="1 3" key="1">
    <citation type="journal article" date="2008" name="Science">
        <title>The Physcomitrella genome reveals evolutionary insights into the conquest of land by plants.</title>
        <authorList>
            <person name="Rensing S."/>
            <person name="Lang D."/>
            <person name="Zimmer A."/>
            <person name="Terry A."/>
            <person name="Salamov A."/>
            <person name="Shapiro H."/>
            <person name="Nishiyama T."/>
            <person name="Perroud P.-F."/>
            <person name="Lindquist E."/>
            <person name="Kamisugi Y."/>
            <person name="Tanahashi T."/>
            <person name="Sakakibara K."/>
            <person name="Fujita T."/>
            <person name="Oishi K."/>
            <person name="Shin-I T."/>
            <person name="Kuroki Y."/>
            <person name="Toyoda A."/>
            <person name="Suzuki Y."/>
            <person name="Hashimoto A."/>
            <person name="Yamaguchi K."/>
            <person name="Sugano A."/>
            <person name="Kohara Y."/>
            <person name="Fujiyama A."/>
            <person name="Anterola A."/>
            <person name="Aoki S."/>
            <person name="Ashton N."/>
            <person name="Barbazuk W.B."/>
            <person name="Barker E."/>
            <person name="Bennetzen J."/>
            <person name="Bezanilla M."/>
            <person name="Blankenship R."/>
            <person name="Cho S.H."/>
            <person name="Dutcher S."/>
            <person name="Estelle M."/>
            <person name="Fawcett J.A."/>
            <person name="Gundlach H."/>
            <person name="Hanada K."/>
            <person name="Heyl A."/>
            <person name="Hicks K.A."/>
            <person name="Hugh J."/>
            <person name="Lohr M."/>
            <person name="Mayer K."/>
            <person name="Melkozernov A."/>
            <person name="Murata T."/>
            <person name="Nelson D."/>
            <person name="Pils B."/>
            <person name="Prigge M."/>
            <person name="Reiss B."/>
            <person name="Renner T."/>
            <person name="Rombauts S."/>
            <person name="Rushton P."/>
            <person name="Sanderfoot A."/>
            <person name="Schween G."/>
            <person name="Shiu S.-H."/>
            <person name="Stueber K."/>
            <person name="Theodoulou F.L."/>
            <person name="Tu H."/>
            <person name="Van de Peer Y."/>
            <person name="Verrier P.J."/>
            <person name="Waters E."/>
            <person name="Wood A."/>
            <person name="Yang L."/>
            <person name="Cove D."/>
            <person name="Cuming A."/>
            <person name="Hasebe M."/>
            <person name="Lucas S."/>
            <person name="Mishler D.B."/>
            <person name="Reski R."/>
            <person name="Grigoriev I."/>
            <person name="Quatrano R.S."/>
            <person name="Boore J.L."/>
        </authorList>
    </citation>
    <scope>NUCLEOTIDE SEQUENCE [LARGE SCALE GENOMIC DNA]</scope>
    <source>
        <strain evidence="2 3">cv. Gransden 2004</strain>
    </source>
</reference>
<accession>A0A2K1KMR4</accession>
<evidence type="ECO:0000313" key="1">
    <source>
        <dbReference type="EMBL" id="PNR55070.1"/>
    </source>
</evidence>
<dbReference type="EnsemblPlants" id="Pp3c4_8580V3.2">
    <property type="protein sequence ID" value="PAC:32922159.CDS.1"/>
    <property type="gene ID" value="Pp3c4_8580"/>
</dbReference>
<evidence type="ECO:0000313" key="2">
    <source>
        <dbReference type="EnsemblPlants" id="PAC:32922158.CDS.1"/>
    </source>
</evidence>
<dbReference type="Proteomes" id="UP000006727">
    <property type="component" value="Chromosome 4"/>
</dbReference>
<dbReference type="Gramene" id="Pp3c4_8580V3.2">
    <property type="protein sequence ID" value="PAC:32922159.CDS.1"/>
    <property type="gene ID" value="Pp3c4_8580"/>
</dbReference>
<dbReference type="AlphaFoldDB" id="A0A2K1KMR4"/>